<name>A0A4U9D6Q7_RAOTE</name>
<accession>A0A4U9D6Q7</accession>
<dbReference type="EMBL" id="CABDVU010000001">
    <property type="protein sequence ID" value="VTN14309.1"/>
    <property type="molecule type" value="Genomic_DNA"/>
</dbReference>
<reference evidence="1 2" key="1">
    <citation type="submission" date="2019-04" db="EMBL/GenBank/DDBJ databases">
        <authorList>
            <consortium name="Pathogen Informatics"/>
        </authorList>
    </citation>
    <scope>NUCLEOTIDE SEQUENCE [LARGE SCALE GENOMIC DNA]</scope>
    <source>
        <strain evidence="1 2">NCTC9185</strain>
    </source>
</reference>
<sequence>MVLTDNPQAREALKFRLREAAASGLAPEARLRVTQLVFGPYSPYPVAYRVMGPDPSHAA</sequence>
<organism evidence="1 2">
    <name type="scientific">Raoultella terrigena</name>
    <name type="common">Klebsiella terrigena</name>
    <dbReference type="NCBI Taxonomy" id="577"/>
    <lineage>
        <taxon>Bacteria</taxon>
        <taxon>Pseudomonadati</taxon>
        <taxon>Pseudomonadota</taxon>
        <taxon>Gammaproteobacteria</taxon>
        <taxon>Enterobacterales</taxon>
        <taxon>Enterobacteriaceae</taxon>
        <taxon>Klebsiella/Raoultella group</taxon>
        <taxon>Raoultella</taxon>
    </lineage>
</organism>
<proteinExistence type="predicted"/>
<protein>
    <submittedName>
        <fullName evidence="1">Uncharacterized protein</fullName>
    </submittedName>
</protein>
<dbReference type="AlphaFoldDB" id="A0A4U9D6Q7"/>
<gene>
    <name evidence="1" type="ORF">NCTC9185_06370</name>
</gene>
<evidence type="ECO:0000313" key="2">
    <source>
        <dbReference type="Proteomes" id="UP000339249"/>
    </source>
</evidence>
<dbReference type="Proteomes" id="UP000339249">
    <property type="component" value="Unassembled WGS sequence"/>
</dbReference>
<evidence type="ECO:0000313" key="1">
    <source>
        <dbReference type="EMBL" id="VTN14309.1"/>
    </source>
</evidence>